<protein>
    <submittedName>
        <fullName evidence="3">DUF4439 domain-containing protein</fullName>
    </submittedName>
</protein>
<gene>
    <name evidence="3" type="ORF">CUT44_05565</name>
</gene>
<dbReference type="InterPro" id="IPR029447">
    <property type="entry name" value="DUF4439"/>
</dbReference>
<dbReference type="Pfam" id="PF14530">
    <property type="entry name" value="DUF4439"/>
    <property type="match status" value="1"/>
</dbReference>
<organism evidence="3 4">
    <name type="scientific">Streptomyces carminius</name>
    <dbReference type="NCBI Taxonomy" id="2665496"/>
    <lineage>
        <taxon>Bacteria</taxon>
        <taxon>Bacillati</taxon>
        <taxon>Actinomycetota</taxon>
        <taxon>Actinomycetes</taxon>
        <taxon>Kitasatosporales</taxon>
        <taxon>Streptomycetaceae</taxon>
        <taxon>Streptomyces</taxon>
    </lineage>
</organism>
<feature type="region of interest" description="Disordered" evidence="1">
    <location>
        <begin position="183"/>
        <end position="203"/>
    </location>
</feature>
<dbReference type="SUPFAM" id="SSF47240">
    <property type="entry name" value="Ferritin-like"/>
    <property type="match status" value="1"/>
</dbReference>
<sequence length="203" mass="20608">MLTAPLPHPAEEEPPVRRPGSGPGRTPSGRSPSGQAGDGKDVSPGAAPAPAGSGGGALPAVRAALAAEHAAVYGYGVVGGRADEDRRAEARQAYDAHRARREVLRRAVRKLGGVPEPAAAAYALPFEVPDGAAAVRLAAELEERVAAVYADLVRAGTGGLRRDAAGALREAAVRAVRWRGTGVPFPGLPERSAQAPPGSSGDR</sequence>
<evidence type="ECO:0000259" key="2">
    <source>
        <dbReference type="Pfam" id="PF14530"/>
    </source>
</evidence>
<feature type="region of interest" description="Disordered" evidence="1">
    <location>
        <begin position="1"/>
        <end position="57"/>
    </location>
</feature>
<dbReference type="InterPro" id="IPR012347">
    <property type="entry name" value="Ferritin-like"/>
</dbReference>
<reference evidence="3 4" key="1">
    <citation type="submission" date="2017-11" db="EMBL/GenBank/DDBJ databases">
        <title>Streptomyces carmine sp. nov., a novel actinomycete isolated from Sophora alopecuroides in Xinjiang, China.</title>
        <authorList>
            <person name="Wang Y."/>
            <person name="Luo X."/>
            <person name="Wan C."/>
            <person name="Zhang L."/>
        </authorList>
    </citation>
    <scope>NUCLEOTIDE SEQUENCE [LARGE SCALE GENOMIC DNA]</scope>
    <source>
        <strain evidence="3 4">TRM SA0054</strain>
    </source>
</reference>
<dbReference type="Proteomes" id="UP000230407">
    <property type="component" value="Unassembled WGS sequence"/>
</dbReference>
<evidence type="ECO:0000256" key="1">
    <source>
        <dbReference type="SAM" id="MobiDB-lite"/>
    </source>
</evidence>
<name>A0A2M8M532_9ACTN</name>
<comment type="caution">
    <text evidence="3">The sequence shown here is derived from an EMBL/GenBank/DDBJ whole genome shotgun (WGS) entry which is preliminary data.</text>
</comment>
<dbReference type="EMBL" id="PGGW01000017">
    <property type="protein sequence ID" value="PJE99321.1"/>
    <property type="molecule type" value="Genomic_DNA"/>
</dbReference>
<evidence type="ECO:0000313" key="3">
    <source>
        <dbReference type="EMBL" id="PJE99321.1"/>
    </source>
</evidence>
<evidence type="ECO:0000313" key="4">
    <source>
        <dbReference type="Proteomes" id="UP000230407"/>
    </source>
</evidence>
<feature type="compositionally biased region" description="Low complexity" evidence="1">
    <location>
        <begin position="18"/>
        <end position="34"/>
    </location>
</feature>
<proteinExistence type="predicted"/>
<feature type="domain" description="DUF4439" evidence="2">
    <location>
        <begin position="60"/>
        <end position="190"/>
    </location>
</feature>
<accession>A0A2M8M532</accession>
<dbReference type="Gene3D" id="1.20.1260.10">
    <property type="match status" value="1"/>
</dbReference>
<dbReference type="AlphaFoldDB" id="A0A2M8M532"/>
<dbReference type="CDD" id="cd00657">
    <property type="entry name" value="Ferritin_like"/>
    <property type="match status" value="1"/>
</dbReference>
<keyword evidence="4" id="KW-1185">Reference proteome</keyword>
<dbReference type="InterPro" id="IPR009078">
    <property type="entry name" value="Ferritin-like_SF"/>
</dbReference>